<proteinExistence type="predicted"/>
<dbReference type="InterPro" id="IPR010982">
    <property type="entry name" value="Lambda_DNA-bd_dom_sf"/>
</dbReference>
<sequence length="284" mass="31809">MPIRSSPTARQLRFAAELRRMRERAGLTSAEAAGLLGIKPNQISNMEAARFGVSPERIRILARHYDCSDTALVDALIAMTGERKGAGWWEEYRDRLPAAWLDLAELEHHGRMLRDAITVHVPGLLQTPEHAREVFRQAVPALPPPGIEDRVSFRVRRQRVLYEDDPTPYRATIHEAALRIAVGGPAVFAAQLKHLLDMSERSHITLRVIPFSVGTFPGSGQSVYCVHGTVPRLDTVYLDQSHGLAFLDAEPQLAKYRLLFDRLDAVALPPGRTRDLIHDIARKL</sequence>
<organism evidence="1 2">
    <name type="scientific">Streptomyces lavendulae subsp. lavendulae</name>
    <dbReference type="NCBI Taxonomy" id="58340"/>
    <lineage>
        <taxon>Bacteria</taxon>
        <taxon>Bacillati</taxon>
        <taxon>Actinomycetota</taxon>
        <taxon>Actinomycetes</taxon>
        <taxon>Kitasatosporales</taxon>
        <taxon>Streptomycetaceae</taxon>
        <taxon>Streptomyces</taxon>
    </lineage>
</organism>
<dbReference type="KEGG" id="slx:SLAV_17070"/>
<dbReference type="CDD" id="cd00093">
    <property type="entry name" value="HTH_XRE"/>
    <property type="match status" value="1"/>
</dbReference>
<gene>
    <name evidence="1" type="ORF">SLAV_17070</name>
</gene>
<keyword evidence="2" id="KW-1185">Reference proteome</keyword>
<name>A0A2K8PEU6_STRLA</name>
<dbReference type="EMBL" id="CP024985">
    <property type="protein sequence ID" value="ATZ25264.1"/>
    <property type="molecule type" value="Genomic_DNA"/>
</dbReference>
<evidence type="ECO:0000313" key="1">
    <source>
        <dbReference type="EMBL" id="ATZ25264.1"/>
    </source>
</evidence>
<evidence type="ECO:0000313" key="2">
    <source>
        <dbReference type="Proteomes" id="UP000231791"/>
    </source>
</evidence>
<dbReference type="Pfam" id="PF19054">
    <property type="entry name" value="DUF5753"/>
    <property type="match status" value="1"/>
</dbReference>
<dbReference type="InterPro" id="IPR001387">
    <property type="entry name" value="Cro/C1-type_HTH"/>
</dbReference>
<dbReference type="Pfam" id="PF13560">
    <property type="entry name" value="HTH_31"/>
    <property type="match status" value="1"/>
</dbReference>
<dbReference type="SUPFAM" id="SSF47413">
    <property type="entry name" value="lambda repressor-like DNA-binding domains"/>
    <property type="match status" value="1"/>
</dbReference>
<accession>A0A2K8PEU6</accession>
<dbReference type="AlphaFoldDB" id="A0A2K8PEU6"/>
<dbReference type="InterPro" id="IPR043917">
    <property type="entry name" value="DUF5753"/>
</dbReference>
<dbReference type="RefSeq" id="WP_030241728.1">
    <property type="nucleotide sequence ID" value="NZ_CP024985.1"/>
</dbReference>
<dbReference type="GO" id="GO:0003677">
    <property type="term" value="F:DNA binding"/>
    <property type="evidence" value="ECO:0007669"/>
    <property type="project" value="InterPro"/>
</dbReference>
<dbReference type="GeneID" id="49384458"/>
<dbReference type="Gene3D" id="1.10.260.40">
    <property type="entry name" value="lambda repressor-like DNA-binding domains"/>
    <property type="match status" value="1"/>
</dbReference>
<dbReference type="OrthoDB" id="3462393at2"/>
<protein>
    <submittedName>
        <fullName evidence="1">Helix-turn-helix protein</fullName>
    </submittedName>
</protein>
<dbReference type="SMART" id="SM00530">
    <property type="entry name" value="HTH_XRE"/>
    <property type="match status" value="1"/>
</dbReference>
<reference evidence="1 2" key="1">
    <citation type="submission" date="2017-11" db="EMBL/GenBank/DDBJ databases">
        <title>Complete genome sequence of Streptomyces lavendulae subsp. lavendulae CCM 3239 (formerly 'Streptomyces aureofaciens CCM 3239'), the producer of the angucycline-type antibiotic auricin.</title>
        <authorList>
            <person name="Busche T."/>
            <person name="Novakova R."/>
            <person name="Al'Dilaimi A."/>
            <person name="Homerova D."/>
            <person name="Feckova L."/>
            <person name="Rezuchova B."/>
            <person name="Mingyar E."/>
            <person name="Csolleiova D."/>
            <person name="Bekeova C."/>
            <person name="Winkler A."/>
            <person name="Sevcikova B."/>
            <person name="Kalinowski J."/>
            <person name="Kormanec J."/>
            <person name="Ruckert C."/>
        </authorList>
    </citation>
    <scope>NUCLEOTIDE SEQUENCE [LARGE SCALE GENOMIC DNA]</scope>
    <source>
        <strain evidence="1 2">CCM 3239</strain>
    </source>
</reference>
<dbReference type="PROSITE" id="PS50943">
    <property type="entry name" value="HTH_CROC1"/>
    <property type="match status" value="1"/>
</dbReference>
<dbReference type="Proteomes" id="UP000231791">
    <property type="component" value="Chromosome"/>
</dbReference>